<dbReference type="PROSITE" id="PS51387">
    <property type="entry name" value="FAD_PCMH"/>
    <property type="match status" value="1"/>
</dbReference>
<organism evidence="5 6">
    <name type="scientific">Saccharopolyspora erythraea</name>
    <name type="common">Streptomyces erythraeus</name>
    <dbReference type="NCBI Taxonomy" id="1836"/>
    <lineage>
        <taxon>Bacteria</taxon>
        <taxon>Bacillati</taxon>
        <taxon>Actinomycetota</taxon>
        <taxon>Actinomycetes</taxon>
        <taxon>Pseudonocardiales</taxon>
        <taxon>Pseudonocardiaceae</taxon>
        <taxon>Saccharopolyspora</taxon>
    </lineage>
</organism>
<dbReference type="InterPro" id="IPR016169">
    <property type="entry name" value="FAD-bd_PCMH_sub2"/>
</dbReference>
<dbReference type="Pfam" id="PF03450">
    <property type="entry name" value="CO_deh_flav_C"/>
    <property type="match status" value="1"/>
</dbReference>
<gene>
    <name evidence="5" type="ORF">GCM10009533_47520</name>
</gene>
<dbReference type="EMBL" id="BAAAGS010000035">
    <property type="protein sequence ID" value="GAA0543016.1"/>
    <property type="molecule type" value="Genomic_DNA"/>
</dbReference>
<dbReference type="SUPFAM" id="SSF56176">
    <property type="entry name" value="FAD-binding/transporter-associated domain-like"/>
    <property type="match status" value="1"/>
</dbReference>
<feature type="domain" description="FAD-binding PCMH-type" evidence="4">
    <location>
        <begin position="1"/>
        <end position="179"/>
    </location>
</feature>
<dbReference type="InterPro" id="IPR005107">
    <property type="entry name" value="CO_DH_flav_C"/>
</dbReference>
<reference evidence="6" key="1">
    <citation type="journal article" date="2019" name="Int. J. Syst. Evol. Microbiol.">
        <title>The Global Catalogue of Microorganisms (GCM) 10K type strain sequencing project: providing services to taxonomists for standard genome sequencing and annotation.</title>
        <authorList>
            <consortium name="The Broad Institute Genomics Platform"/>
            <consortium name="The Broad Institute Genome Sequencing Center for Infectious Disease"/>
            <person name="Wu L."/>
            <person name="Ma J."/>
        </authorList>
    </citation>
    <scope>NUCLEOTIDE SEQUENCE [LARGE SCALE GENOMIC DNA]</scope>
    <source>
        <strain evidence="6">JCM 10303</strain>
    </source>
</reference>
<evidence type="ECO:0000256" key="2">
    <source>
        <dbReference type="ARBA" id="ARBA00022827"/>
    </source>
</evidence>
<dbReference type="SUPFAM" id="SSF55447">
    <property type="entry name" value="CO dehydrogenase flavoprotein C-terminal domain-like"/>
    <property type="match status" value="1"/>
</dbReference>
<accession>A0ABP3NHA3</accession>
<name>A0ABP3NHA3_SACER</name>
<dbReference type="InterPro" id="IPR016167">
    <property type="entry name" value="FAD-bd_PCMH_sub1"/>
</dbReference>
<dbReference type="RefSeq" id="WP_009946690.1">
    <property type="nucleotide sequence ID" value="NZ_BAAAGS010000035.1"/>
</dbReference>
<dbReference type="Proteomes" id="UP001500729">
    <property type="component" value="Unassembled WGS sequence"/>
</dbReference>
<dbReference type="SMART" id="SM01092">
    <property type="entry name" value="CO_deh_flav_C"/>
    <property type="match status" value="1"/>
</dbReference>
<keyword evidence="2" id="KW-0274">FAD</keyword>
<dbReference type="PANTHER" id="PTHR42659:SF2">
    <property type="entry name" value="XANTHINE DEHYDROGENASE SUBUNIT C-RELATED"/>
    <property type="match status" value="1"/>
</dbReference>
<evidence type="ECO:0000313" key="5">
    <source>
        <dbReference type="EMBL" id="GAA0543016.1"/>
    </source>
</evidence>
<comment type="caution">
    <text evidence="5">The sequence shown here is derived from an EMBL/GenBank/DDBJ whole genome shotgun (WGS) entry which is preliminary data.</text>
</comment>
<dbReference type="InterPro" id="IPR051312">
    <property type="entry name" value="Diverse_Substr_Oxidored"/>
</dbReference>
<evidence type="ECO:0000259" key="4">
    <source>
        <dbReference type="PROSITE" id="PS51387"/>
    </source>
</evidence>
<protein>
    <submittedName>
        <fullName evidence="5">Xanthine dehydrogenase family protein subunit M</fullName>
    </submittedName>
</protein>
<sequence>MKPAPFEYHRAHDVRGAVELLTELGDDAKLLAGGQSLVAMMNFRLARPAALVDVGRVDGLRYLRSDGAALRIGALTTHHEVQTARAPRLPDSFGVLSRAARWIGHYPIRTRGTVGGSLAHADSTAEWCLLAVLLDAEIVAESTGGRRSIPAAEFFSGFLDTALRPDEMIVEVVFPCPAPHAALTEFAQRAGDFAIVAAAVDLDVADGVCRGGRIALGGVDAVPVRVPEAEAVLSGAELGDELFTACADAAATAIEPGDDAHGSADYRRMLTRTLVARACREATAV</sequence>
<dbReference type="InterPro" id="IPR036318">
    <property type="entry name" value="FAD-bd_PCMH-like_sf"/>
</dbReference>
<evidence type="ECO:0000313" key="6">
    <source>
        <dbReference type="Proteomes" id="UP001500729"/>
    </source>
</evidence>
<dbReference type="Gene3D" id="3.30.465.10">
    <property type="match status" value="1"/>
</dbReference>
<dbReference type="PANTHER" id="PTHR42659">
    <property type="entry name" value="XANTHINE DEHYDROGENASE SUBUNIT C-RELATED"/>
    <property type="match status" value="1"/>
</dbReference>
<dbReference type="InterPro" id="IPR036683">
    <property type="entry name" value="CO_DH_flav_C_dom_sf"/>
</dbReference>
<keyword evidence="3" id="KW-0560">Oxidoreductase</keyword>
<dbReference type="InterPro" id="IPR016166">
    <property type="entry name" value="FAD-bd_PCMH"/>
</dbReference>
<evidence type="ECO:0000256" key="3">
    <source>
        <dbReference type="ARBA" id="ARBA00023002"/>
    </source>
</evidence>
<dbReference type="Pfam" id="PF00941">
    <property type="entry name" value="FAD_binding_5"/>
    <property type="match status" value="1"/>
</dbReference>
<keyword evidence="6" id="KW-1185">Reference proteome</keyword>
<keyword evidence="1" id="KW-0285">Flavoprotein</keyword>
<dbReference type="InterPro" id="IPR002346">
    <property type="entry name" value="Mopterin_DH_FAD-bd"/>
</dbReference>
<dbReference type="Gene3D" id="3.30.43.10">
    <property type="entry name" value="Uridine Diphospho-n-acetylenolpyruvylglucosamine Reductase, domain 2"/>
    <property type="match status" value="1"/>
</dbReference>
<proteinExistence type="predicted"/>
<dbReference type="Gene3D" id="3.30.390.50">
    <property type="entry name" value="CO dehydrogenase flavoprotein, C-terminal domain"/>
    <property type="match status" value="1"/>
</dbReference>
<evidence type="ECO:0000256" key="1">
    <source>
        <dbReference type="ARBA" id="ARBA00022630"/>
    </source>
</evidence>